<feature type="region of interest" description="Disordered" evidence="1">
    <location>
        <begin position="452"/>
        <end position="493"/>
    </location>
</feature>
<feature type="transmembrane region" description="Helical" evidence="2">
    <location>
        <begin position="187"/>
        <end position="214"/>
    </location>
</feature>
<feature type="compositionally biased region" description="Basic residues" evidence="1">
    <location>
        <begin position="338"/>
        <end position="348"/>
    </location>
</feature>
<name>A0A2A2JGE7_9BILA</name>
<feature type="compositionally biased region" description="Basic and acidic residues" evidence="1">
    <location>
        <begin position="452"/>
        <end position="464"/>
    </location>
</feature>
<comment type="caution">
    <text evidence="4">The sequence shown here is derived from an EMBL/GenBank/DDBJ whole genome shotgun (WGS) entry which is preliminary data.</text>
</comment>
<evidence type="ECO:0008006" key="6">
    <source>
        <dbReference type="Google" id="ProtNLM"/>
    </source>
</evidence>
<keyword evidence="2" id="KW-0472">Membrane</keyword>
<dbReference type="STRING" id="2018661.A0A2A2JGE7"/>
<feature type="region of interest" description="Disordered" evidence="1">
    <location>
        <begin position="379"/>
        <end position="400"/>
    </location>
</feature>
<gene>
    <name evidence="4" type="ORF">WR25_14447</name>
</gene>
<reference evidence="4 5" key="1">
    <citation type="journal article" date="2017" name="Curr. Biol.">
        <title>Genome architecture and evolution of a unichromosomal asexual nematode.</title>
        <authorList>
            <person name="Fradin H."/>
            <person name="Zegar C."/>
            <person name="Gutwein M."/>
            <person name="Lucas J."/>
            <person name="Kovtun M."/>
            <person name="Corcoran D."/>
            <person name="Baugh L.R."/>
            <person name="Kiontke K."/>
            <person name="Gunsalus K."/>
            <person name="Fitch D.H."/>
            <person name="Piano F."/>
        </authorList>
    </citation>
    <scope>NUCLEOTIDE SEQUENCE [LARGE SCALE GENOMIC DNA]</scope>
    <source>
        <strain evidence="4">PF1309</strain>
    </source>
</reference>
<evidence type="ECO:0000313" key="4">
    <source>
        <dbReference type="EMBL" id="PAV60691.1"/>
    </source>
</evidence>
<feature type="compositionally biased region" description="Basic and acidic residues" evidence="1">
    <location>
        <begin position="471"/>
        <end position="481"/>
    </location>
</feature>
<keyword evidence="2" id="KW-1133">Transmembrane helix</keyword>
<evidence type="ECO:0000256" key="2">
    <source>
        <dbReference type="SAM" id="Phobius"/>
    </source>
</evidence>
<dbReference type="OrthoDB" id="5835902at2759"/>
<organism evidence="4 5">
    <name type="scientific">Diploscapter pachys</name>
    <dbReference type="NCBI Taxonomy" id="2018661"/>
    <lineage>
        <taxon>Eukaryota</taxon>
        <taxon>Metazoa</taxon>
        <taxon>Ecdysozoa</taxon>
        <taxon>Nematoda</taxon>
        <taxon>Chromadorea</taxon>
        <taxon>Rhabditida</taxon>
        <taxon>Rhabditina</taxon>
        <taxon>Rhabditomorpha</taxon>
        <taxon>Rhabditoidea</taxon>
        <taxon>Rhabditidae</taxon>
        <taxon>Diploscapter</taxon>
    </lineage>
</organism>
<proteinExistence type="predicted"/>
<feature type="signal peptide" evidence="3">
    <location>
        <begin position="1"/>
        <end position="22"/>
    </location>
</feature>
<dbReference type="AlphaFoldDB" id="A0A2A2JGE7"/>
<accession>A0A2A2JGE7</accession>
<keyword evidence="2" id="KW-0812">Transmembrane</keyword>
<feature type="compositionally biased region" description="Low complexity" evidence="1">
    <location>
        <begin position="382"/>
        <end position="400"/>
    </location>
</feature>
<feature type="chain" id="PRO_5012200816" description="ZP domain-containing protein" evidence="3">
    <location>
        <begin position="23"/>
        <end position="493"/>
    </location>
</feature>
<sequence length="493" mass="56516">MISKCIQMQICICLSLLPTLHGQYTAYPQYGRPVLALHPRLIDIDEELFATSITQYRLGQNLTFEVYLSDSDKYDYVIDSCKLNGIQFIFTPGCFKCDGPILQAVESHGYAVSGGIKRTLVYFTAVDKVLNFECVITTIYCCACAERSCERASGWMITKNSYQFGYPSTYPLTAYAHKPVAIGGIGWWWLLWLIIPLLILLCLCCLLPLLFWLYKRRRNEKAAAITTVPPAHVASRDVGVATDLHHEKEEGIVSAMAANAVMDSSEHERRKYHHEHHEEGFQAIEPAVMVDESFTHEIRETFTTEEQHSLPRERNRSYDGRGGFYQHYQQNSRDGGRAHGHSSRRRSHSAGTSSYPSFVVHEERIREGWDRHHPPTHDLACSSSHQHTATASAATSAARSNDFRQSYRNYAYERDMGKVEPLEGFDQLETCHKEYFIDDEDEVVERDVKRTHTSRFKAETREYEEGTSSDGSEKFREDEHHHHVYAPSRTHFV</sequence>
<protein>
    <recommendedName>
        <fullName evidence="6">ZP domain-containing protein</fullName>
    </recommendedName>
</protein>
<evidence type="ECO:0000256" key="3">
    <source>
        <dbReference type="SAM" id="SignalP"/>
    </source>
</evidence>
<feature type="region of interest" description="Disordered" evidence="1">
    <location>
        <begin position="301"/>
        <end position="356"/>
    </location>
</feature>
<dbReference type="EMBL" id="LIAE01010455">
    <property type="protein sequence ID" value="PAV60691.1"/>
    <property type="molecule type" value="Genomic_DNA"/>
</dbReference>
<evidence type="ECO:0000313" key="5">
    <source>
        <dbReference type="Proteomes" id="UP000218231"/>
    </source>
</evidence>
<feature type="compositionally biased region" description="Basic and acidic residues" evidence="1">
    <location>
        <begin position="301"/>
        <end position="319"/>
    </location>
</feature>
<dbReference type="Proteomes" id="UP000218231">
    <property type="component" value="Unassembled WGS sequence"/>
</dbReference>
<keyword evidence="5" id="KW-1185">Reference proteome</keyword>
<keyword evidence="3" id="KW-0732">Signal</keyword>
<evidence type="ECO:0000256" key="1">
    <source>
        <dbReference type="SAM" id="MobiDB-lite"/>
    </source>
</evidence>